<feature type="chain" id="PRO_5045082357" description="Glycoside hydrolase family 3 N-terminal domain-containing protein" evidence="3">
    <location>
        <begin position="27"/>
        <end position="396"/>
    </location>
</feature>
<feature type="signal peptide" evidence="3">
    <location>
        <begin position="1"/>
        <end position="26"/>
    </location>
</feature>
<dbReference type="InterPro" id="IPR044993">
    <property type="entry name" value="BXL"/>
</dbReference>
<name>A0ABR0QDQ1_GOSAR</name>
<dbReference type="Proteomes" id="UP001358586">
    <property type="component" value="Chromosome 4"/>
</dbReference>
<dbReference type="Pfam" id="PF00933">
    <property type="entry name" value="Glyco_hydro_3"/>
    <property type="match status" value="1"/>
</dbReference>
<evidence type="ECO:0000256" key="2">
    <source>
        <dbReference type="ARBA" id="ARBA00022801"/>
    </source>
</evidence>
<sequence>MKLKTQFSFTLCLSFFLVLFPYNTQAQPFACEKNDPNTSKFPFCDTTLSYQDRTKDLFSRLRLQEKVQQLVNTASGIPRLEVPTYQWWSEALHCVSNLNPGTRFNATVPSDTSFPVVIISAASFNEKLWLEMGRVISTEARAMYNVGLVGLTYWSPNVNVFRDPRWGCGQETPGEDPMVVSKYAVNYIRGLQEIGSMGDKLKVSSYCKHYIAYDVDNWKSVDRFRFDAKVTKQDLKDMYQPPFKRCVVEEHVSSVMCSYNRVNDIPTCADPDLLKGIVRGQCGLDGYIVSDFDLIEVYYNANHYTATPEDAVALALKVGLNMNCGNYLGKYMVNVVNLKKVEEFVVAQDVIYKYIVLMRFGFFDENPKQLLFGNLVHPIYAQMITRSWPSILPSRE</sequence>
<comment type="caution">
    <text evidence="5">The sequence shown here is derived from an EMBL/GenBank/DDBJ whole genome shotgun (WGS) entry which is preliminary data.</text>
</comment>
<gene>
    <name evidence="5" type="ORF">PVK06_012981</name>
</gene>
<keyword evidence="6" id="KW-1185">Reference proteome</keyword>
<reference evidence="5 6" key="1">
    <citation type="submission" date="2023-03" db="EMBL/GenBank/DDBJ databases">
        <title>WGS of Gossypium arboreum.</title>
        <authorList>
            <person name="Yu D."/>
        </authorList>
    </citation>
    <scope>NUCLEOTIDE SEQUENCE [LARGE SCALE GENOMIC DNA]</scope>
    <source>
        <tissue evidence="5">Leaf</tissue>
    </source>
</reference>
<keyword evidence="3" id="KW-0732">Signal</keyword>
<evidence type="ECO:0000259" key="4">
    <source>
        <dbReference type="Pfam" id="PF00933"/>
    </source>
</evidence>
<dbReference type="EMBL" id="JARKNE010000004">
    <property type="protein sequence ID" value="KAK5837171.1"/>
    <property type="molecule type" value="Genomic_DNA"/>
</dbReference>
<dbReference type="Gene3D" id="3.20.20.300">
    <property type="entry name" value="Glycoside hydrolase, family 3, N-terminal domain"/>
    <property type="match status" value="1"/>
</dbReference>
<organism evidence="5 6">
    <name type="scientific">Gossypium arboreum</name>
    <name type="common">Tree cotton</name>
    <name type="synonym">Gossypium nanking</name>
    <dbReference type="NCBI Taxonomy" id="29729"/>
    <lineage>
        <taxon>Eukaryota</taxon>
        <taxon>Viridiplantae</taxon>
        <taxon>Streptophyta</taxon>
        <taxon>Embryophyta</taxon>
        <taxon>Tracheophyta</taxon>
        <taxon>Spermatophyta</taxon>
        <taxon>Magnoliopsida</taxon>
        <taxon>eudicotyledons</taxon>
        <taxon>Gunneridae</taxon>
        <taxon>Pentapetalae</taxon>
        <taxon>rosids</taxon>
        <taxon>malvids</taxon>
        <taxon>Malvales</taxon>
        <taxon>Malvaceae</taxon>
        <taxon>Malvoideae</taxon>
        <taxon>Gossypium</taxon>
    </lineage>
</organism>
<protein>
    <recommendedName>
        <fullName evidence="4">Glycoside hydrolase family 3 N-terminal domain-containing protein</fullName>
    </recommendedName>
</protein>
<evidence type="ECO:0000313" key="6">
    <source>
        <dbReference type="Proteomes" id="UP001358586"/>
    </source>
</evidence>
<keyword evidence="2" id="KW-0378">Hydrolase</keyword>
<proteinExistence type="inferred from homology"/>
<accession>A0ABR0QDQ1</accession>
<comment type="similarity">
    <text evidence="1">Belongs to the glycosyl hydrolase 3 family.</text>
</comment>
<dbReference type="InterPro" id="IPR017853">
    <property type="entry name" value="GH"/>
</dbReference>
<dbReference type="InterPro" id="IPR001764">
    <property type="entry name" value="Glyco_hydro_3_N"/>
</dbReference>
<dbReference type="PRINTS" id="PR00133">
    <property type="entry name" value="GLHYDRLASE3"/>
</dbReference>
<evidence type="ECO:0000313" key="5">
    <source>
        <dbReference type="EMBL" id="KAK5837171.1"/>
    </source>
</evidence>
<dbReference type="SUPFAM" id="SSF51445">
    <property type="entry name" value="(Trans)glycosidases"/>
    <property type="match status" value="1"/>
</dbReference>
<dbReference type="PANTHER" id="PTHR42721">
    <property type="entry name" value="SUGAR HYDROLASE-RELATED"/>
    <property type="match status" value="1"/>
</dbReference>
<evidence type="ECO:0000256" key="3">
    <source>
        <dbReference type="SAM" id="SignalP"/>
    </source>
</evidence>
<dbReference type="PANTHER" id="PTHR42721:SF3">
    <property type="entry name" value="BETA-D-XYLOSIDASE 5-RELATED"/>
    <property type="match status" value="1"/>
</dbReference>
<dbReference type="InterPro" id="IPR036962">
    <property type="entry name" value="Glyco_hydro_3_N_sf"/>
</dbReference>
<evidence type="ECO:0000256" key="1">
    <source>
        <dbReference type="ARBA" id="ARBA00005336"/>
    </source>
</evidence>
<feature type="domain" description="Glycoside hydrolase family 3 N-terminal" evidence="4">
    <location>
        <begin position="111"/>
        <end position="324"/>
    </location>
</feature>